<comment type="caution">
    <text evidence="1">The sequence shown here is derived from an EMBL/GenBank/DDBJ whole genome shotgun (WGS) entry which is preliminary data.</text>
</comment>
<dbReference type="RefSeq" id="WP_208107952.1">
    <property type="nucleotide sequence ID" value="NZ_SNYA01000012.1"/>
</dbReference>
<evidence type="ECO:0000313" key="2">
    <source>
        <dbReference type="Proteomes" id="UP000295601"/>
    </source>
</evidence>
<accession>A0A4V3CX67</accession>
<dbReference type="AlphaFoldDB" id="A0A4V3CX67"/>
<reference evidence="1 2" key="1">
    <citation type="submission" date="2019-03" db="EMBL/GenBank/DDBJ databases">
        <title>Genomic analyses of the natural microbiome of Caenorhabditis elegans.</title>
        <authorList>
            <person name="Samuel B."/>
        </authorList>
    </citation>
    <scope>NUCLEOTIDE SEQUENCE [LARGE SCALE GENOMIC DNA]</scope>
    <source>
        <strain evidence="1 2">JUb18</strain>
    </source>
</reference>
<sequence>MYTDGTSQQADVVIYATGYQNMREISRQLLGYEVAAQVAPVWGLDAEGELSGVWRRSGYDGLWFMGGNLNLIRPNSQVLALQIKAIEEGIAPR</sequence>
<dbReference type="EMBL" id="SNYA01000012">
    <property type="protein sequence ID" value="TDP89048.1"/>
    <property type="molecule type" value="Genomic_DNA"/>
</dbReference>
<keyword evidence="2" id="KW-1185">Reference proteome</keyword>
<evidence type="ECO:0000313" key="1">
    <source>
        <dbReference type="EMBL" id="TDP89048.1"/>
    </source>
</evidence>
<dbReference type="Proteomes" id="UP000295601">
    <property type="component" value="Unassembled WGS sequence"/>
</dbReference>
<name>A0A4V3CX67_9MICO</name>
<proteinExistence type="predicted"/>
<evidence type="ECO:0008006" key="3">
    <source>
        <dbReference type="Google" id="ProtNLM"/>
    </source>
</evidence>
<organism evidence="1 2">
    <name type="scientific">Leucobacter luti</name>
    <dbReference type="NCBI Taxonomy" id="340320"/>
    <lineage>
        <taxon>Bacteria</taxon>
        <taxon>Bacillati</taxon>
        <taxon>Actinomycetota</taxon>
        <taxon>Actinomycetes</taxon>
        <taxon>Micrococcales</taxon>
        <taxon>Microbacteriaceae</taxon>
        <taxon>Leucobacter</taxon>
    </lineage>
</organism>
<gene>
    <name evidence="1" type="ORF">EDF62_3505</name>
</gene>
<protein>
    <recommendedName>
        <fullName evidence="3">Flavoprotein involved in K+ transport</fullName>
    </recommendedName>
</protein>